<feature type="transmembrane region" description="Helical" evidence="1">
    <location>
        <begin position="20"/>
        <end position="38"/>
    </location>
</feature>
<dbReference type="Proteomes" id="UP001496627">
    <property type="component" value="Unassembled WGS sequence"/>
</dbReference>
<keyword evidence="1" id="KW-0472">Membrane</keyword>
<gene>
    <name evidence="2" type="ORF">ABK249_08045</name>
</gene>
<protein>
    <submittedName>
        <fullName evidence="2">Flp family type IVb pilin</fullName>
    </submittedName>
</protein>
<evidence type="ECO:0000256" key="1">
    <source>
        <dbReference type="SAM" id="Phobius"/>
    </source>
</evidence>
<dbReference type="EMBL" id="JBEAAL010000003">
    <property type="protein sequence ID" value="MEQ1404880.1"/>
    <property type="molecule type" value="Genomic_DNA"/>
</dbReference>
<evidence type="ECO:0000313" key="3">
    <source>
        <dbReference type="Proteomes" id="UP001496627"/>
    </source>
</evidence>
<evidence type="ECO:0000313" key="2">
    <source>
        <dbReference type="EMBL" id="MEQ1404880.1"/>
    </source>
</evidence>
<keyword evidence="3" id="KW-1185">Reference proteome</keyword>
<sequence>MRLFSSLFKDNSGATAVEYGLLISILALTLFVALGDYYELMNNMFGGIADAYEDATP</sequence>
<proteinExistence type="predicted"/>
<dbReference type="InterPro" id="IPR007047">
    <property type="entry name" value="Flp_Fap"/>
</dbReference>
<keyword evidence="1" id="KW-0812">Transmembrane</keyword>
<accession>A0ABV0LZ49</accession>
<keyword evidence="1" id="KW-1133">Transmembrane helix</keyword>
<dbReference type="RefSeq" id="WP_081952981.1">
    <property type="nucleotide sequence ID" value="NZ_JBEAAL010000003.1"/>
</dbReference>
<reference evidence="2 3" key="1">
    <citation type="submission" date="2024-05" db="EMBL/GenBank/DDBJ databases">
        <title>Neorhizobium sp. Rsf11, a plant growth promoting and heavy metal resistant PAH-degrader.</title>
        <authorList>
            <person name="Golubev S.N."/>
            <person name="Muratova A.Y."/>
            <person name="Markelova M.I."/>
        </authorList>
    </citation>
    <scope>NUCLEOTIDE SEQUENCE [LARGE SCALE GENOMIC DNA]</scope>
    <source>
        <strain evidence="2 3">Rsf11</strain>
    </source>
</reference>
<name>A0ABV0LZ49_9HYPH</name>
<comment type="caution">
    <text evidence="2">The sequence shown here is derived from an EMBL/GenBank/DDBJ whole genome shotgun (WGS) entry which is preliminary data.</text>
</comment>
<organism evidence="2 3">
    <name type="scientific">Neorhizobium phenanthreniclasticum</name>
    <dbReference type="NCBI Taxonomy" id="3157917"/>
    <lineage>
        <taxon>Bacteria</taxon>
        <taxon>Pseudomonadati</taxon>
        <taxon>Pseudomonadota</taxon>
        <taxon>Alphaproteobacteria</taxon>
        <taxon>Hyphomicrobiales</taxon>
        <taxon>Rhizobiaceae</taxon>
        <taxon>Rhizobium/Agrobacterium group</taxon>
        <taxon>Neorhizobium</taxon>
    </lineage>
</organism>
<dbReference type="Pfam" id="PF04964">
    <property type="entry name" value="Flp_Fap"/>
    <property type="match status" value="1"/>
</dbReference>